<evidence type="ECO:0000313" key="2">
    <source>
        <dbReference type="EMBL" id="CAD5231595.1"/>
    </source>
</evidence>
<organism evidence="2 3">
    <name type="scientific">Bursaphelenchus xylophilus</name>
    <name type="common">Pinewood nematode worm</name>
    <name type="synonym">Aphelenchoides xylophilus</name>
    <dbReference type="NCBI Taxonomy" id="6326"/>
    <lineage>
        <taxon>Eukaryota</taxon>
        <taxon>Metazoa</taxon>
        <taxon>Ecdysozoa</taxon>
        <taxon>Nematoda</taxon>
        <taxon>Chromadorea</taxon>
        <taxon>Rhabditida</taxon>
        <taxon>Tylenchina</taxon>
        <taxon>Tylenchomorpha</taxon>
        <taxon>Aphelenchoidea</taxon>
        <taxon>Aphelenchoididae</taxon>
        <taxon>Bursaphelenchus</taxon>
    </lineage>
</organism>
<keyword evidence="1" id="KW-0472">Membrane</keyword>
<sequence>MHLPNCQEMCAHGYECVRRDESIICERRVTTTPPTSSMVPVLDDPLIPANQIFALAFTVFILVVAITAWVIYRTYKNHV</sequence>
<reference evidence="2" key="1">
    <citation type="submission" date="2020-09" db="EMBL/GenBank/DDBJ databases">
        <authorList>
            <person name="Kikuchi T."/>
        </authorList>
    </citation>
    <scope>NUCLEOTIDE SEQUENCE</scope>
    <source>
        <strain evidence="2">Ka4C1</strain>
    </source>
</reference>
<keyword evidence="3" id="KW-1185">Reference proteome</keyword>
<keyword evidence="1" id="KW-0812">Transmembrane</keyword>
<evidence type="ECO:0000256" key="1">
    <source>
        <dbReference type="SAM" id="Phobius"/>
    </source>
</evidence>
<protein>
    <submittedName>
        <fullName evidence="2">(pine wood nematode) hypothetical protein</fullName>
    </submittedName>
</protein>
<comment type="caution">
    <text evidence="2">The sequence shown here is derived from an EMBL/GenBank/DDBJ whole genome shotgun (WGS) entry which is preliminary data.</text>
</comment>
<keyword evidence="1" id="KW-1133">Transmembrane helix</keyword>
<dbReference type="Proteomes" id="UP000582659">
    <property type="component" value="Unassembled WGS sequence"/>
</dbReference>
<feature type="transmembrane region" description="Helical" evidence="1">
    <location>
        <begin position="52"/>
        <end position="72"/>
    </location>
</feature>
<proteinExistence type="predicted"/>
<dbReference type="EMBL" id="CAJFDI010000005">
    <property type="protein sequence ID" value="CAD5231595.1"/>
    <property type="molecule type" value="Genomic_DNA"/>
</dbReference>
<dbReference type="Proteomes" id="UP000659654">
    <property type="component" value="Unassembled WGS sequence"/>
</dbReference>
<dbReference type="AlphaFoldDB" id="A0A7I8X6F7"/>
<evidence type="ECO:0000313" key="3">
    <source>
        <dbReference type="Proteomes" id="UP000659654"/>
    </source>
</evidence>
<gene>
    <name evidence="2" type="ORF">BXYJ_LOCUS11691</name>
</gene>
<dbReference type="EMBL" id="CAJFCV020000005">
    <property type="protein sequence ID" value="CAG9122849.1"/>
    <property type="molecule type" value="Genomic_DNA"/>
</dbReference>
<name>A0A7I8X6F7_BURXY</name>
<dbReference type="SMR" id="A0A7I8X6F7"/>
<accession>A0A7I8X6F7</accession>